<dbReference type="EMBL" id="MKFU01000032">
    <property type="protein sequence ID" value="OHY90423.1"/>
    <property type="molecule type" value="Genomic_DNA"/>
</dbReference>
<comment type="caution">
    <text evidence="2">The sequence shown here is derived from an EMBL/GenBank/DDBJ whole genome shotgun (WGS) entry which is preliminary data.</text>
</comment>
<name>A0A1S2CRV2_AERSO</name>
<proteinExistence type="predicted"/>
<feature type="transmembrane region" description="Helical" evidence="1">
    <location>
        <begin position="31"/>
        <end position="49"/>
    </location>
</feature>
<evidence type="ECO:0000256" key="1">
    <source>
        <dbReference type="SAM" id="Phobius"/>
    </source>
</evidence>
<keyword evidence="1" id="KW-0812">Transmembrane</keyword>
<protein>
    <submittedName>
        <fullName evidence="2">Uncharacterized protein</fullName>
    </submittedName>
</protein>
<sequence>MIKFILGILLGFALTIWYVAFDLNYDFDSNIAVNIVIASSTAIAAAIHFDAVRKQRKDRIWEINKNHLLGLLESLAEVIELTSELADFEFEVQQGIANSVDRPNDSTDKYKKLSKHLNDALNVYEPLLSDEVLIAIEKYKKANKAVDEAFEQDHITSLFEVYDNIYGNQKNLHSAISKH</sequence>
<reference evidence="2 3" key="1">
    <citation type="submission" date="2016-09" db="EMBL/GenBank/DDBJ databases">
        <title>Draft Genome Sequence of Aeromonas sobria Strain 08005, Isolated from Sick Rana catesbeiana.</title>
        <authorList>
            <person name="Yang Q."/>
        </authorList>
    </citation>
    <scope>NUCLEOTIDE SEQUENCE [LARGE SCALE GENOMIC DNA]</scope>
    <source>
        <strain evidence="2 3">08005</strain>
    </source>
</reference>
<keyword evidence="1" id="KW-0472">Membrane</keyword>
<dbReference type="Proteomes" id="UP000179934">
    <property type="component" value="Unassembled WGS sequence"/>
</dbReference>
<gene>
    <name evidence="2" type="ORF">BJD16_19335</name>
</gene>
<dbReference type="AlphaFoldDB" id="A0A1S2CRV2"/>
<evidence type="ECO:0000313" key="2">
    <source>
        <dbReference type="EMBL" id="OHY90423.1"/>
    </source>
</evidence>
<keyword evidence="1" id="KW-1133">Transmembrane helix</keyword>
<accession>A0A1S2CRV2</accession>
<dbReference type="RefSeq" id="WP_071287643.1">
    <property type="nucleotide sequence ID" value="NZ_JAGDEP010000024.1"/>
</dbReference>
<organism evidence="2 3">
    <name type="scientific">Aeromonas sobria</name>
    <dbReference type="NCBI Taxonomy" id="646"/>
    <lineage>
        <taxon>Bacteria</taxon>
        <taxon>Pseudomonadati</taxon>
        <taxon>Pseudomonadota</taxon>
        <taxon>Gammaproteobacteria</taxon>
        <taxon>Aeromonadales</taxon>
        <taxon>Aeromonadaceae</taxon>
        <taxon>Aeromonas</taxon>
    </lineage>
</organism>
<evidence type="ECO:0000313" key="3">
    <source>
        <dbReference type="Proteomes" id="UP000179934"/>
    </source>
</evidence>
<feature type="non-terminal residue" evidence="2">
    <location>
        <position position="179"/>
    </location>
</feature>